<protein>
    <submittedName>
        <fullName evidence="1">CLUMA_CG014714, isoform A</fullName>
    </submittedName>
</protein>
<dbReference type="Proteomes" id="UP000183832">
    <property type="component" value="Unassembled WGS sequence"/>
</dbReference>
<keyword evidence="2" id="KW-1185">Reference proteome</keyword>
<name>A0A1J1IQQ1_9DIPT</name>
<evidence type="ECO:0000313" key="2">
    <source>
        <dbReference type="Proteomes" id="UP000183832"/>
    </source>
</evidence>
<accession>A0A1J1IQQ1</accession>
<dbReference type="EMBL" id="CVRI01000055">
    <property type="protein sequence ID" value="CRL01422.1"/>
    <property type="molecule type" value="Genomic_DNA"/>
</dbReference>
<evidence type="ECO:0000313" key="1">
    <source>
        <dbReference type="EMBL" id="CRL01422.1"/>
    </source>
</evidence>
<organism evidence="1 2">
    <name type="scientific">Clunio marinus</name>
    <dbReference type="NCBI Taxonomy" id="568069"/>
    <lineage>
        <taxon>Eukaryota</taxon>
        <taxon>Metazoa</taxon>
        <taxon>Ecdysozoa</taxon>
        <taxon>Arthropoda</taxon>
        <taxon>Hexapoda</taxon>
        <taxon>Insecta</taxon>
        <taxon>Pterygota</taxon>
        <taxon>Neoptera</taxon>
        <taxon>Endopterygota</taxon>
        <taxon>Diptera</taxon>
        <taxon>Nematocera</taxon>
        <taxon>Chironomoidea</taxon>
        <taxon>Chironomidae</taxon>
        <taxon>Clunio</taxon>
    </lineage>
</organism>
<reference evidence="1 2" key="1">
    <citation type="submission" date="2015-04" db="EMBL/GenBank/DDBJ databases">
        <authorList>
            <person name="Syromyatnikov M.Y."/>
            <person name="Popov V.N."/>
        </authorList>
    </citation>
    <scope>NUCLEOTIDE SEQUENCE [LARGE SCALE GENOMIC DNA]</scope>
</reference>
<gene>
    <name evidence="1" type="ORF">CLUMA_CG014714</name>
</gene>
<sequence length="136" mass="16391">MSQQLLPFLFQLRDDVENFVQHFFKDYDMLQLWREEATEKVAENLHHNERHKRSIHIWSPILMRIRVTHIRIASKYGRYLIRISHRNVSELFKSHRHASFNANNPNKQQSEMIVCDNEIGKRMNGDKTSSHTKHQK</sequence>
<proteinExistence type="predicted"/>
<dbReference type="AlphaFoldDB" id="A0A1J1IQQ1"/>